<dbReference type="Proteomes" id="UP000523279">
    <property type="component" value="Unassembled WGS sequence"/>
</dbReference>
<evidence type="ECO:0000256" key="5">
    <source>
        <dbReference type="ARBA" id="ARBA00023125"/>
    </source>
</evidence>
<dbReference type="PROSITE" id="PS00034">
    <property type="entry name" value="PAIRED_1"/>
    <property type="match status" value="1"/>
</dbReference>
<protein>
    <submittedName>
        <fullName evidence="10">PAX5 protein</fullName>
    </submittedName>
</protein>
<feature type="non-terminal residue" evidence="10">
    <location>
        <position position="423"/>
    </location>
</feature>
<feature type="non-terminal residue" evidence="10">
    <location>
        <position position="1"/>
    </location>
</feature>
<dbReference type="InterPro" id="IPR043565">
    <property type="entry name" value="PAX_fam"/>
</dbReference>
<dbReference type="InterPro" id="IPR043182">
    <property type="entry name" value="PAIRED_DNA-bd_dom"/>
</dbReference>
<evidence type="ECO:0000256" key="4">
    <source>
        <dbReference type="ARBA" id="ARBA00023015"/>
    </source>
</evidence>
<dbReference type="PANTHER" id="PTHR45636">
    <property type="entry name" value="PAIRED BOX PROTEIN PAX-6-RELATED-RELATED"/>
    <property type="match status" value="1"/>
</dbReference>
<gene>
    <name evidence="10" type="primary">Pax5</name>
    <name evidence="10" type="ORF">DICEXI_R05862</name>
</gene>
<dbReference type="CDD" id="cd00131">
    <property type="entry name" value="PAX"/>
    <property type="match status" value="1"/>
</dbReference>
<evidence type="ECO:0000313" key="10">
    <source>
        <dbReference type="EMBL" id="NXH42625.1"/>
    </source>
</evidence>
<evidence type="ECO:0000259" key="9">
    <source>
        <dbReference type="PROSITE" id="PS51057"/>
    </source>
</evidence>
<keyword evidence="2" id="KW-0217">Developmental protein</keyword>
<sequence length="423" mass="45792">LCVSGHGGVNQLGGVFVNGRPLPDVVRQRIVELAHQGVRPCDISRQLRVSHGCVSKILGRYYETGSIKPGVIGGSKPKVATPKVVEKIAEYKRQNPTMFAWEIRDRLLAERVCDNDTVPSVSSINRIIRTKVQQPPNQQVPASSHSIASTGSVTQVSSVTTDSAGSSYSISGILGIASPGTESNKRKRDEGIQESPVPNGHSLPSRDFLRKQMRGDLFTQQQLEVLDRVFERQHYSDIFSTTEPIKPEQATEYSAMASLAGGLDDMKANITSPTSADLGASVPGPQSYPIVTVLHFIGALWQLIERTKLCLPSLPGWKSHAGPRRAVMTNAWLCSGCLGRCKTVSACRNAHVVICWFDSSGRELASTTLPGYPPHVPPAGQGSYSTPALTGMVPGDEFSGSPYSHPQYSTYNDSWRFPNPGLL</sequence>
<evidence type="ECO:0000256" key="8">
    <source>
        <dbReference type="SAM" id="MobiDB-lite"/>
    </source>
</evidence>
<evidence type="ECO:0000256" key="1">
    <source>
        <dbReference type="ARBA" id="ARBA00004123"/>
    </source>
</evidence>
<keyword evidence="4" id="KW-0805">Transcription regulation</keyword>
<evidence type="ECO:0000256" key="6">
    <source>
        <dbReference type="ARBA" id="ARBA00023163"/>
    </source>
</evidence>
<dbReference type="Pfam" id="PF00292">
    <property type="entry name" value="PAX"/>
    <property type="match status" value="1"/>
</dbReference>
<dbReference type="GO" id="GO:0000978">
    <property type="term" value="F:RNA polymerase II cis-regulatory region sequence-specific DNA binding"/>
    <property type="evidence" value="ECO:0007669"/>
    <property type="project" value="TreeGrafter"/>
</dbReference>
<dbReference type="FunFam" id="1.10.10.10:FF:000003">
    <property type="entry name" value="Paired box protein Pax-6"/>
    <property type="match status" value="1"/>
</dbReference>
<dbReference type="GO" id="GO:0000981">
    <property type="term" value="F:DNA-binding transcription factor activity, RNA polymerase II-specific"/>
    <property type="evidence" value="ECO:0007669"/>
    <property type="project" value="TreeGrafter"/>
</dbReference>
<evidence type="ECO:0000256" key="2">
    <source>
        <dbReference type="ARBA" id="ARBA00022473"/>
    </source>
</evidence>
<dbReference type="FunFam" id="1.10.10.10:FF:000013">
    <property type="entry name" value="Paired box 8 isoform 1"/>
    <property type="match status" value="1"/>
</dbReference>
<dbReference type="InterPro" id="IPR036388">
    <property type="entry name" value="WH-like_DNA-bd_sf"/>
</dbReference>
<dbReference type="Pfam" id="PF12403">
    <property type="entry name" value="Pax2_C"/>
    <property type="match status" value="1"/>
</dbReference>
<dbReference type="GO" id="GO:0005634">
    <property type="term" value="C:nucleus"/>
    <property type="evidence" value="ECO:0007669"/>
    <property type="project" value="UniProtKB-SubCell"/>
</dbReference>
<keyword evidence="3" id="KW-0563">Paired box</keyword>
<dbReference type="SMART" id="SM00351">
    <property type="entry name" value="PAX"/>
    <property type="match status" value="1"/>
</dbReference>
<feature type="domain" description="Paired" evidence="9">
    <location>
        <begin position="5"/>
        <end position="131"/>
    </location>
</feature>
<dbReference type="PANTHER" id="PTHR45636:SF20">
    <property type="entry name" value="PAIRED BOX PROTEIN PAX-5"/>
    <property type="match status" value="1"/>
</dbReference>
<feature type="compositionally biased region" description="Polar residues" evidence="8">
    <location>
        <begin position="130"/>
        <end position="148"/>
    </location>
</feature>
<dbReference type="SUPFAM" id="SSF46689">
    <property type="entry name" value="Homeodomain-like"/>
    <property type="match status" value="1"/>
</dbReference>
<evidence type="ECO:0000256" key="7">
    <source>
        <dbReference type="ARBA" id="ARBA00023242"/>
    </source>
</evidence>
<organism evidence="10 11">
    <name type="scientific">Dicaeum eximium</name>
    <dbReference type="NCBI Taxonomy" id="667154"/>
    <lineage>
        <taxon>Eukaryota</taxon>
        <taxon>Metazoa</taxon>
        <taxon>Chordata</taxon>
        <taxon>Craniata</taxon>
        <taxon>Vertebrata</taxon>
        <taxon>Euteleostomi</taxon>
        <taxon>Archelosauria</taxon>
        <taxon>Archosauria</taxon>
        <taxon>Dinosauria</taxon>
        <taxon>Saurischia</taxon>
        <taxon>Theropoda</taxon>
        <taxon>Coelurosauria</taxon>
        <taxon>Aves</taxon>
        <taxon>Neognathae</taxon>
        <taxon>Neoaves</taxon>
        <taxon>Telluraves</taxon>
        <taxon>Australaves</taxon>
        <taxon>Passeriformes</taxon>
        <taxon>Passeroidea</taxon>
        <taxon>Dicaeidae</taxon>
        <taxon>Dicaeum</taxon>
    </lineage>
</organism>
<feature type="region of interest" description="Disordered" evidence="8">
    <location>
        <begin position="170"/>
        <end position="206"/>
    </location>
</feature>
<dbReference type="Gene3D" id="1.10.10.10">
    <property type="entry name" value="Winged helix-like DNA-binding domain superfamily/Winged helix DNA-binding domain"/>
    <property type="match status" value="2"/>
</dbReference>
<dbReference type="PRINTS" id="PR00027">
    <property type="entry name" value="PAIREDBOX"/>
</dbReference>
<evidence type="ECO:0000313" key="11">
    <source>
        <dbReference type="Proteomes" id="UP000523279"/>
    </source>
</evidence>
<dbReference type="AlphaFoldDB" id="A0A7K9JZ46"/>
<dbReference type="InterPro" id="IPR009057">
    <property type="entry name" value="Homeodomain-like_sf"/>
</dbReference>
<comment type="caution">
    <text evidence="10">The sequence shown here is derived from an EMBL/GenBank/DDBJ whole genome shotgun (WGS) entry which is preliminary data.</text>
</comment>
<dbReference type="EMBL" id="VWZP01004290">
    <property type="protein sequence ID" value="NXH42625.1"/>
    <property type="molecule type" value="Genomic_DNA"/>
</dbReference>
<proteinExistence type="predicted"/>
<keyword evidence="6" id="KW-0804">Transcription</keyword>
<dbReference type="InterPro" id="IPR022130">
    <property type="entry name" value="Pax2_C"/>
</dbReference>
<keyword evidence="5" id="KW-0238">DNA-binding</keyword>
<reference evidence="10 11" key="1">
    <citation type="submission" date="2019-09" db="EMBL/GenBank/DDBJ databases">
        <title>Bird 10,000 Genomes (B10K) Project - Family phase.</title>
        <authorList>
            <person name="Zhang G."/>
        </authorList>
    </citation>
    <scope>NUCLEOTIDE SEQUENCE [LARGE SCALE GENOMIC DNA]</scope>
    <source>
        <strain evidence="10">B10K-DU-001-34</strain>
        <tissue evidence="10">Muscle</tissue>
    </source>
</reference>
<comment type="subcellular location">
    <subcellularLocation>
        <location evidence="1">Nucleus</location>
    </subcellularLocation>
</comment>
<name>A0A7K9JZ46_9PASE</name>
<dbReference type="InterPro" id="IPR001523">
    <property type="entry name" value="Paired_dom"/>
</dbReference>
<dbReference type="PROSITE" id="PS51057">
    <property type="entry name" value="PAIRED_2"/>
    <property type="match status" value="1"/>
</dbReference>
<accession>A0A7K9JZ46</accession>
<feature type="region of interest" description="Disordered" evidence="8">
    <location>
        <begin position="130"/>
        <end position="149"/>
    </location>
</feature>
<keyword evidence="7" id="KW-0539">Nucleus</keyword>
<keyword evidence="11" id="KW-1185">Reference proteome</keyword>
<evidence type="ECO:0000256" key="3">
    <source>
        <dbReference type="ARBA" id="ARBA00022724"/>
    </source>
</evidence>